<evidence type="ECO:0000313" key="1">
    <source>
        <dbReference type="EMBL" id="MFC4013776.1"/>
    </source>
</evidence>
<dbReference type="EMBL" id="JBHSBI010000030">
    <property type="protein sequence ID" value="MFC4013776.1"/>
    <property type="molecule type" value="Genomic_DNA"/>
</dbReference>
<gene>
    <name evidence="1" type="ORF">ACFOY2_41580</name>
</gene>
<sequence>MSPAQRHHRRRELIAGLRALAAFLDSNAQLPVPRYGPVRVSVHPLYDTDASTEAEAIAEVERIAALLGTTPTVQHGHHVTGVEFGRVHYQVVLITQAAMDRRAAQESYRDAITLDEIEGA</sequence>
<proteinExistence type="predicted"/>
<organism evidence="1 2">
    <name type="scientific">Nonomuraea purpurea</name>
    <dbReference type="NCBI Taxonomy" id="1849276"/>
    <lineage>
        <taxon>Bacteria</taxon>
        <taxon>Bacillati</taxon>
        <taxon>Actinomycetota</taxon>
        <taxon>Actinomycetes</taxon>
        <taxon>Streptosporangiales</taxon>
        <taxon>Streptosporangiaceae</taxon>
        <taxon>Nonomuraea</taxon>
    </lineage>
</organism>
<reference evidence="2" key="1">
    <citation type="journal article" date="2019" name="Int. J. Syst. Evol. Microbiol.">
        <title>The Global Catalogue of Microorganisms (GCM) 10K type strain sequencing project: providing services to taxonomists for standard genome sequencing and annotation.</title>
        <authorList>
            <consortium name="The Broad Institute Genomics Platform"/>
            <consortium name="The Broad Institute Genome Sequencing Center for Infectious Disease"/>
            <person name="Wu L."/>
            <person name="Ma J."/>
        </authorList>
    </citation>
    <scope>NUCLEOTIDE SEQUENCE [LARGE SCALE GENOMIC DNA]</scope>
    <source>
        <strain evidence="2">TBRC 1276</strain>
    </source>
</reference>
<dbReference type="RefSeq" id="WP_379533631.1">
    <property type="nucleotide sequence ID" value="NZ_JBHSBI010000030.1"/>
</dbReference>
<evidence type="ECO:0000313" key="2">
    <source>
        <dbReference type="Proteomes" id="UP001595851"/>
    </source>
</evidence>
<keyword evidence="2" id="KW-1185">Reference proteome</keyword>
<accession>A0ABV8GIJ6</accession>
<comment type="caution">
    <text evidence="1">The sequence shown here is derived from an EMBL/GenBank/DDBJ whole genome shotgun (WGS) entry which is preliminary data.</text>
</comment>
<name>A0ABV8GIJ6_9ACTN</name>
<dbReference type="Proteomes" id="UP001595851">
    <property type="component" value="Unassembled WGS sequence"/>
</dbReference>
<protein>
    <submittedName>
        <fullName evidence="1">Uncharacterized protein</fullName>
    </submittedName>
</protein>